<keyword evidence="1" id="KW-0812">Transmembrane</keyword>
<keyword evidence="3" id="KW-1185">Reference proteome</keyword>
<dbReference type="Proteomes" id="UP001558652">
    <property type="component" value="Unassembled WGS sequence"/>
</dbReference>
<accession>A0ABD0YUH8</accession>
<evidence type="ECO:0000313" key="2">
    <source>
        <dbReference type="EMBL" id="KAL1139607.1"/>
    </source>
</evidence>
<gene>
    <name evidence="2" type="ORF">AAG570_006589</name>
</gene>
<dbReference type="InterPro" id="IPR037660">
    <property type="entry name" value="CCDC51"/>
</dbReference>
<keyword evidence="1" id="KW-0472">Membrane</keyword>
<name>A0ABD0YUH8_9HEMI</name>
<feature type="transmembrane region" description="Helical" evidence="1">
    <location>
        <begin position="111"/>
        <end position="131"/>
    </location>
</feature>
<evidence type="ECO:0000256" key="1">
    <source>
        <dbReference type="SAM" id="Phobius"/>
    </source>
</evidence>
<evidence type="ECO:0008006" key="4">
    <source>
        <dbReference type="Google" id="ProtNLM"/>
    </source>
</evidence>
<dbReference type="PANTHER" id="PTHR28624">
    <property type="entry name" value="COILED-COIL DOMAIN-CONTAINING PROTEIN 51"/>
    <property type="match status" value="1"/>
</dbReference>
<feature type="transmembrane region" description="Helical" evidence="1">
    <location>
        <begin position="261"/>
        <end position="281"/>
    </location>
</feature>
<keyword evidence="1" id="KW-1133">Transmembrane helix</keyword>
<sequence>MDEVKMMQNRVLDAQDKFVQAQESRREAGKALSTVQNRLKDIYNELDATSRGEERYLQLITQEHAVLKEERRLQAEFGIREKEERETFSLLSNCVKESHEKERAQAERTKYWSVIGSVFGTIIGILGSSINNEFKMRELRKLVKESTMKPDVATSLLNKHEQELNSILNDMKNLLNLSFKNKENISEHAIASRLDQLLHSVSGKHEEEKNSYINESVRRLNQNMQELKSIINSAQKYDGQLLAIPVDLEGLINAQKNETRLVLAGVTFVGIVVPILITYFLKLT</sequence>
<evidence type="ECO:0000313" key="3">
    <source>
        <dbReference type="Proteomes" id="UP001558652"/>
    </source>
</evidence>
<reference evidence="2 3" key="1">
    <citation type="submission" date="2024-07" db="EMBL/GenBank/DDBJ databases">
        <title>Chromosome-level genome assembly of the water stick insect Ranatra chinensis (Heteroptera: Nepidae).</title>
        <authorList>
            <person name="Liu X."/>
        </authorList>
    </citation>
    <scope>NUCLEOTIDE SEQUENCE [LARGE SCALE GENOMIC DNA]</scope>
    <source>
        <strain evidence="2">Cailab_2021Rc</strain>
        <tissue evidence="2">Muscle</tissue>
    </source>
</reference>
<dbReference type="PANTHER" id="PTHR28624:SF1">
    <property type="entry name" value="MITOCHONDRIAL POTASSIUM CHANNEL"/>
    <property type="match status" value="1"/>
</dbReference>
<organism evidence="2 3">
    <name type="scientific">Ranatra chinensis</name>
    <dbReference type="NCBI Taxonomy" id="642074"/>
    <lineage>
        <taxon>Eukaryota</taxon>
        <taxon>Metazoa</taxon>
        <taxon>Ecdysozoa</taxon>
        <taxon>Arthropoda</taxon>
        <taxon>Hexapoda</taxon>
        <taxon>Insecta</taxon>
        <taxon>Pterygota</taxon>
        <taxon>Neoptera</taxon>
        <taxon>Paraneoptera</taxon>
        <taxon>Hemiptera</taxon>
        <taxon>Heteroptera</taxon>
        <taxon>Panheteroptera</taxon>
        <taxon>Nepomorpha</taxon>
        <taxon>Nepidae</taxon>
        <taxon>Ranatrinae</taxon>
        <taxon>Ranatra</taxon>
    </lineage>
</organism>
<dbReference type="EMBL" id="JBFDAA010000002">
    <property type="protein sequence ID" value="KAL1139607.1"/>
    <property type="molecule type" value="Genomic_DNA"/>
</dbReference>
<proteinExistence type="predicted"/>
<dbReference type="AlphaFoldDB" id="A0ABD0YUH8"/>
<protein>
    <recommendedName>
        <fullName evidence="4">Coiled-coil domain-containing protein 51</fullName>
    </recommendedName>
</protein>
<comment type="caution">
    <text evidence="2">The sequence shown here is derived from an EMBL/GenBank/DDBJ whole genome shotgun (WGS) entry which is preliminary data.</text>
</comment>